<dbReference type="NCBIfam" id="TIGR01187">
    <property type="entry name" value="potA"/>
    <property type="match status" value="1"/>
</dbReference>
<dbReference type="PROSITE" id="PS50893">
    <property type="entry name" value="ABC_TRANSPORTER_2"/>
    <property type="match status" value="1"/>
</dbReference>
<dbReference type="InterPro" id="IPR017871">
    <property type="entry name" value="ABC_transporter-like_CS"/>
</dbReference>
<keyword evidence="3 8" id="KW-1003">Cell membrane</keyword>
<keyword evidence="4 8" id="KW-0547">Nucleotide-binding</keyword>
<reference evidence="10" key="1">
    <citation type="submission" date="2022-05" db="EMBL/GenBank/DDBJ databases">
        <authorList>
            <person name="Pankratov T."/>
        </authorList>
    </citation>
    <scope>NUCLEOTIDE SEQUENCE</scope>
    <source>
        <strain evidence="10">BP6-180914</strain>
    </source>
</reference>
<dbReference type="RefSeq" id="WP_282584772.1">
    <property type="nucleotide sequence ID" value="NZ_JAMOIM010000005.1"/>
</dbReference>
<keyword evidence="7 8" id="KW-0472">Membrane</keyword>
<dbReference type="InterPro" id="IPR013611">
    <property type="entry name" value="Transp-assoc_OB_typ2"/>
</dbReference>
<dbReference type="InterPro" id="IPR005893">
    <property type="entry name" value="PotA-like"/>
</dbReference>
<dbReference type="GO" id="GO:0043190">
    <property type="term" value="C:ATP-binding cassette (ABC) transporter complex"/>
    <property type="evidence" value="ECO:0007669"/>
    <property type="project" value="InterPro"/>
</dbReference>
<protein>
    <recommendedName>
        <fullName evidence="8">Spermidine/putrescine import ATP-binding protein PotA</fullName>
        <ecNumber evidence="8">7.6.2.11</ecNumber>
    </recommendedName>
</protein>
<evidence type="ECO:0000256" key="2">
    <source>
        <dbReference type="ARBA" id="ARBA00022448"/>
    </source>
</evidence>
<evidence type="ECO:0000256" key="5">
    <source>
        <dbReference type="ARBA" id="ARBA00022840"/>
    </source>
</evidence>
<evidence type="ECO:0000256" key="3">
    <source>
        <dbReference type="ARBA" id="ARBA00022475"/>
    </source>
</evidence>
<dbReference type="InterPro" id="IPR050093">
    <property type="entry name" value="ABC_SmlMolc_Importer"/>
</dbReference>
<dbReference type="PANTHER" id="PTHR42781:SF6">
    <property type="entry name" value="SPERMIDINE_PUTRESCINE IMPORT ATP-BINDING PROTEIN POTA"/>
    <property type="match status" value="1"/>
</dbReference>
<dbReference type="FunFam" id="3.40.50.300:FF:000042">
    <property type="entry name" value="Maltose/maltodextrin ABC transporter, ATP-binding protein"/>
    <property type="match status" value="1"/>
</dbReference>
<dbReference type="Gene3D" id="3.40.50.300">
    <property type="entry name" value="P-loop containing nucleotide triphosphate hydrolases"/>
    <property type="match status" value="1"/>
</dbReference>
<evidence type="ECO:0000256" key="6">
    <source>
        <dbReference type="ARBA" id="ARBA00022967"/>
    </source>
</evidence>
<gene>
    <name evidence="8" type="primary">potA</name>
    <name evidence="10" type="ORF">M8523_10285</name>
</gene>
<comment type="function">
    <text evidence="8">Part of the ABC transporter complex PotABCD involved in spermidine/putrescine import. Responsible for energy coupling to the transport system.</text>
</comment>
<feature type="domain" description="ABC transporter" evidence="9">
    <location>
        <begin position="19"/>
        <end position="250"/>
    </location>
</feature>
<dbReference type="InterPro" id="IPR008995">
    <property type="entry name" value="Mo/tungstate-bd_C_term_dom"/>
</dbReference>
<sequence length="376" mass="40857">MAGGQASVDQRLPASKPLVTFSNIDKTYDGETFVTRNLNFTIQEGEFLSLLGPSGSGKTTTLMMLAGFEAPSGGTVYLGQSRLNETPPHRRNIGMVFQNYALFPNMTVAENIAFPLSVRRVPKSEQRSRVERALGMIELVHVAGRRPAQLSGGQQQRVALARALVFEPKLVLMDEPLGALDKNLRETMQYEIKRIHERLGVTVVYVTHDQSEALTMSDRVAVFHHGRIQQIATPKILYEDPANAFVANFIGENNGLPGTVTARDARFATLALTPELSIRGRAGEGVAIGTAATLALRPENVSLDDETGGENNHLRGSIDEVIYCGDHWRLHLTAADRAGFVIKVPNKTAMAPPQPGMVATMSWSPDDCKIVAADGA</sequence>
<evidence type="ECO:0000256" key="7">
    <source>
        <dbReference type="ARBA" id="ARBA00023136"/>
    </source>
</evidence>
<comment type="caution">
    <text evidence="10">The sequence shown here is derived from an EMBL/GenBank/DDBJ whole genome shotgun (WGS) entry which is preliminary data.</text>
</comment>
<dbReference type="GO" id="GO:0005524">
    <property type="term" value="F:ATP binding"/>
    <property type="evidence" value="ECO:0007669"/>
    <property type="project" value="UniProtKB-KW"/>
</dbReference>
<dbReference type="SMART" id="SM00382">
    <property type="entry name" value="AAA"/>
    <property type="match status" value="1"/>
</dbReference>
<evidence type="ECO:0000256" key="4">
    <source>
        <dbReference type="ARBA" id="ARBA00022741"/>
    </source>
</evidence>
<dbReference type="EC" id="7.6.2.11" evidence="8"/>
<dbReference type="InterPro" id="IPR003439">
    <property type="entry name" value="ABC_transporter-like_ATP-bd"/>
</dbReference>
<dbReference type="EMBL" id="JAMOIM010000005">
    <property type="protein sequence ID" value="MCW6508409.1"/>
    <property type="molecule type" value="Genomic_DNA"/>
</dbReference>
<evidence type="ECO:0000313" key="10">
    <source>
        <dbReference type="EMBL" id="MCW6508409.1"/>
    </source>
</evidence>
<dbReference type="PANTHER" id="PTHR42781">
    <property type="entry name" value="SPERMIDINE/PUTRESCINE IMPORT ATP-BINDING PROTEIN POTA"/>
    <property type="match status" value="1"/>
</dbReference>
<comment type="catalytic activity">
    <reaction evidence="8">
        <text>ATP + H2O + polyamine-[polyamine-binding protein]Side 1 = ADP + phosphate + polyamineSide 2 + [polyamine-binding protein]Side 1.</text>
        <dbReference type="EC" id="7.6.2.11"/>
    </reaction>
</comment>
<comment type="subunit">
    <text evidence="8">The complex is composed of two ATP-binding proteins (PotA), two transmembrane proteins (PotB and PotC) and a solute-binding protein (PotD).</text>
</comment>
<keyword evidence="5 8" id="KW-0067">ATP-binding</keyword>
<comment type="subcellular location">
    <subcellularLocation>
        <location evidence="1">Cell inner membrane</location>
        <topology evidence="1">Peripheral membrane protein</topology>
    </subcellularLocation>
</comment>
<evidence type="ECO:0000256" key="8">
    <source>
        <dbReference type="RuleBase" id="RU364083"/>
    </source>
</evidence>
<dbReference type="SUPFAM" id="SSF52540">
    <property type="entry name" value="P-loop containing nucleoside triphosphate hydrolases"/>
    <property type="match status" value="1"/>
</dbReference>
<organism evidence="10 11">
    <name type="scientific">Lichenifustis flavocetrariae</name>
    <dbReference type="NCBI Taxonomy" id="2949735"/>
    <lineage>
        <taxon>Bacteria</taxon>
        <taxon>Pseudomonadati</taxon>
        <taxon>Pseudomonadota</taxon>
        <taxon>Alphaproteobacteria</taxon>
        <taxon>Hyphomicrobiales</taxon>
        <taxon>Lichenihabitantaceae</taxon>
        <taxon>Lichenifustis</taxon>
    </lineage>
</organism>
<dbReference type="Pfam" id="PF08402">
    <property type="entry name" value="TOBE_2"/>
    <property type="match status" value="1"/>
</dbReference>
<dbReference type="InterPro" id="IPR003593">
    <property type="entry name" value="AAA+_ATPase"/>
</dbReference>
<dbReference type="PROSITE" id="PS00211">
    <property type="entry name" value="ABC_TRANSPORTER_1"/>
    <property type="match status" value="1"/>
</dbReference>
<proteinExistence type="inferred from homology"/>
<comment type="similarity">
    <text evidence="8">Belongs to the ABC transporter superfamily. Spermidine/putrescine importer (TC 3.A.1.11.1) family.</text>
</comment>
<name>A0AA41YUK6_9HYPH</name>
<dbReference type="AlphaFoldDB" id="A0AA41YUK6"/>
<evidence type="ECO:0000259" key="9">
    <source>
        <dbReference type="PROSITE" id="PS50893"/>
    </source>
</evidence>
<keyword evidence="2 8" id="KW-0813">Transport</keyword>
<dbReference type="GO" id="GO:0015417">
    <property type="term" value="F:ABC-type polyamine transporter activity"/>
    <property type="evidence" value="ECO:0007669"/>
    <property type="project" value="UniProtKB-EC"/>
</dbReference>
<dbReference type="GO" id="GO:0016887">
    <property type="term" value="F:ATP hydrolysis activity"/>
    <property type="evidence" value="ECO:0007669"/>
    <property type="project" value="InterPro"/>
</dbReference>
<keyword evidence="11" id="KW-1185">Reference proteome</keyword>
<dbReference type="Pfam" id="PF00005">
    <property type="entry name" value="ABC_tran"/>
    <property type="match status" value="1"/>
</dbReference>
<dbReference type="Proteomes" id="UP001165667">
    <property type="component" value="Unassembled WGS sequence"/>
</dbReference>
<accession>A0AA41YUK6</accession>
<dbReference type="Gene3D" id="2.40.50.100">
    <property type="match status" value="1"/>
</dbReference>
<keyword evidence="6 8" id="KW-1278">Translocase</keyword>
<dbReference type="InterPro" id="IPR027417">
    <property type="entry name" value="P-loop_NTPase"/>
</dbReference>
<evidence type="ECO:0000313" key="11">
    <source>
        <dbReference type="Proteomes" id="UP001165667"/>
    </source>
</evidence>
<evidence type="ECO:0000256" key="1">
    <source>
        <dbReference type="ARBA" id="ARBA00004417"/>
    </source>
</evidence>
<dbReference type="SUPFAM" id="SSF50331">
    <property type="entry name" value="MOP-like"/>
    <property type="match status" value="1"/>
</dbReference>